<dbReference type="GO" id="GO:0005886">
    <property type="term" value="C:plasma membrane"/>
    <property type="evidence" value="ECO:0007669"/>
    <property type="project" value="UniProtKB-SubCell"/>
</dbReference>
<feature type="transmembrane region" description="Helical" evidence="8">
    <location>
        <begin position="294"/>
        <end position="316"/>
    </location>
</feature>
<keyword evidence="6 8" id="KW-1133">Transmembrane helix</keyword>
<evidence type="ECO:0000256" key="3">
    <source>
        <dbReference type="ARBA" id="ARBA00022448"/>
    </source>
</evidence>
<evidence type="ECO:0000256" key="2">
    <source>
        <dbReference type="ARBA" id="ARBA00010145"/>
    </source>
</evidence>
<name>A0A0W8FW97_9ZZZZ</name>
<evidence type="ECO:0008006" key="10">
    <source>
        <dbReference type="Google" id="ProtNLM"/>
    </source>
</evidence>
<evidence type="ECO:0000256" key="4">
    <source>
        <dbReference type="ARBA" id="ARBA00022475"/>
    </source>
</evidence>
<evidence type="ECO:0000256" key="1">
    <source>
        <dbReference type="ARBA" id="ARBA00004651"/>
    </source>
</evidence>
<organism evidence="9">
    <name type="scientific">hydrocarbon metagenome</name>
    <dbReference type="NCBI Taxonomy" id="938273"/>
    <lineage>
        <taxon>unclassified sequences</taxon>
        <taxon>metagenomes</taxon>
        <taxon>ecological metagenomes</taxon>
    </lineage>
</organism>
<comment type="caution">
    <text evidence="9">The sequence shown here is derived from an EMBL/GenBank/DDBJ whole genome shotgun (WGS) entry which is preliminary data.</text>
</comment>
<proteinExistence type="inferred from homology"/>
<protein>
    <recommendedName>
        <fullName evidence="10">Transporter</fullName>
    </recommendedName>
</protein>
<dbReference type="InterPro" id="IPR038770">
    <property type="entry name" value="Na+/solute_symporter_sf"/>
</dbReference>
<feature type="transmembrane region" description="Helical" evidence="8">
    <location>
        <begin position="262"/>
        <end position="282"/>
    </location>
</feature>
<evidence type="ECO:0000256" key="5">
    <source>
        <dbReference type="ARBA" id="ARBA00022692"/>
    </source>
</evidence>
<comment type="subcellular location">
    <subcellularLocation>
        <location evidence="1">Cell membrane</location>
        <topology evidence="1">Multi-pass membrane protein</topology>
    </subcellularLocation>
</comment>
<feature type="transmembrane region" description="Helical" evidence="8">
    <location>
        <begin position="104"/>
        <end position="126"/>
    </location>
</feature>
<dbReference type="AlphaFoldDB" id="A0A0W8FW97"/>
<feature type="transmembrane region" description="Helical" evidence="8">
    <location>
        <begin position="238"/>
        <end position="256"/>
    </location>
</feature>
<feature type="transmembrane region" description="Helical" evidence="8">
    <location>
        <begin position="172"/>
        <end position="192"/>
    </location>
</feature>
<dbReference type="PANTHER" id="PTHR36838:SF4">
    <property type="entry name" value="AUXIN EFFLUX CARRIER FAMILY PROTEIN"/>
    <property type="match status" value="1"/>
</dbReference>
<comment type="similarity">
    <text evidence="2">Belongs to the auxin efflux carrier (TC 2.A.69) family.</text>
</comment>
<keyword evidence="4" id="KW-1003">Cell membrane</keyword>
<dbReference type="GO" id="GO:0055085">
    <property type="term" value="P:transmembrane transport"/>
    <property type="evidence" value="ECO:0007669"/>
    <property type="project" value="InterPro"/>
</dbReference>
<gene>
    <name evidence="9" type="ORF">ASZ90_005000</name>
</gene>
<evidence type="ECO:0000256" key="6">
    <source>
        <dbReference type="ARBA" id="ARBA00022989"/>
    </source>
</evidence>
<dbReference type="EMBL" id="LNQE01000751">
    <property type="protein sequence ID" value="KUG25183.1"/>
    <property type="molecule type" value="Genomic_DNA"/>
</dbReference>
<accession>A0A0W8FW97</accession>
<dbReference type="Gene3D" id="1.20.1530.20">
    <property type="match status" value="1"/>
</dbReference>
<keyword evidence="3" id="KW-0813">Transport</keyword>
<reference evidence="9" key="1">
    <citation type="journal article" date="2015" name="Proc. Natl. Acad. Sci. U.S.A.">
        <title>Networks of energetic and metabolic interactions define dynamics in microbial communities.</title>
        <authorList>
            <person name="Embree M."/>
            <person name="Liu J.K."/>
            <person name="Al-Bassam M.M."/>
            <person name="Zengler K."/>
        </authorList>
    </citation>
    <scope>NUCLEOTIDE SEQUENCE</scope>
</reference>
<dbReference type="Pfam" id="PF03547">
    <property type="entry name" value="Mem_trans"/>
    <property type="match status" value="1"/>
</dbReference>
<keyword evidence="7 8" id="KW-0472">Membrane</keyword>
<feature type="transmembrane region" description="Helical" evidence="8">
    <location>
        <begin position="12"/>
        <end position="32"/>
    </location>
</feature>
<feature type="transmembrane region" description="Helical" evidence="8">
    <location>
        <begin position="204"/>
        <end position="226"/>
    </location>
</feature>
<feature type="transmembrane region" description="Helical" evidence="8">
    <location>
        <begin position="132"/>
        <end position="151"/>
    </location>
</feature>
<sequence length="319" mass="34862">MNQDLFQDLLFIINVVLPVFLLVFVGILLRLIKIVDEQFVRITSNFVYKVSLPALIFLKLYDVDLERTINIDMMLLIVIGTIAVYYIAKIIAKSLKLKPEDEGVYIQGAFRSNYAIVGLAIILRMFGLDAVAKASFLLLFALPIYNLYGIIALTLPHNQNAKVDYIKITKEIFLNPLILSVIAAIPFSLFKISIPPSLETTGNYLADIALPLALISIGGSMNLQTIKEASGLAFGSSSIKNIIAPVISTIAAYFLGIRGEDLGIIFIVFACPTAIVSFIMAAGLKGNVKLAGNIVVISTLGSLLTMTLGLFILRLFELI</sequence>
<evidence type="ECO:0000256" key="7">
    <source>
        <dbReference type="ARBA" id="ARBA00023136"/>
    </source>
</evidence>
<dbReference type="InterPro" id="IPR004776">
    <property type="entry name" value="Mem_transp_PIN-like"/>
</dbReference>
<evidence type="ECO:0000256" key="8">
    <source>
        <dbReference type="SAM" id="Phobius"/>
    </source>
</evidence>
<dbReference type="PANTHER" id="PTHR36838">
    <property type="entry name" value="AUXIN EFFLUX CARRIER FAMILY PROTEIN"/>
    <property type="match status" value="1"/>
</dbReference>
<evidence type="ECO:0000313" key="9">
    <source>
        <dbReference type="EMBL" id="KUG25183.1"/>
    </source>
</evidence>
<feature type="transmembrane region" description="Helical" evidence="8">
    <location>
        <begin position="73"/>
        <end position="92"/>
    </location>
</feature>
<keyword evidence="5 8" id="KW-0812">Transmembrane</keyword>